<proteinExistence type="inferred from homology"/>
<dbReference type="InterPro" id="IPR038488">
    <property type="entry name" value="Integrase_DNA-bd_sf"/>
</dbReference>
<dbReference type="InterPro" id="IPR010998">
    <property type="entry name" value="Integrase_recombinase_N"/>
</dbReference>
<evidence type="ECO:0000256" key="3">
    <source>
        <dbReference type="ARBA" id="ARBA00023125"/>
    </source>
</evidence>
<evidence type="ECO:0000256" key="2">
    <source>
        <dbReference type="ARBA" id="ARBA00022908"/>
    </source>
</evidence>
<dbReference type="Pfam" id="PF00589">
    <property type="entry name" value="Phage_integrase"/>
    <property type="match status" value="1"/>
</dbReference>
<keyword evidence="2" id="KW-0229">DNA integration</keyword>
<comment type="caution">
    <text evidence="6">The sequence shown here is derived from an EMBL/GenBank/DDBJ whole genome shotgun (WGS) entry which is preliminary data.</text>
</comment>
<gene>
    <name evidence="6" type="ORF">F0L16_04120</name>
</gene>
<feature type="domain" description="Tyr recombinase" evidence="5">
    <location>
        <begin position="211"/>
        <end position="396"/>
    </location>
</feature>
<dbReference type="Proteomes" id="UP000322184">
    <property type="component" value="Unassembled WGS sequence"/>
</dbReference>
<dbReference type="SUPFAM" id="SSF56349">
    <property type="entry name" value="DNA breaking-rejoining enzymes"/>
    <property type="match status" value="1"/>
</dbReference>
<protein>
    <submittedName>
        <fullName evidence="6">Site-specific integrase</fullName>
    </submittedName>
</protein>
<evidence type="ECO:0000256" key="4">
    <source>
        <dbReference type="ARBA" id="ARBA00023172"/>
    </source>
</evidence>
<dbReference type="Gene3D" id="1.10.443.10">
    <property type="entry name" value="Intergrase catalytic core"/>
    <property type="match status" value="1"/>
</dbReference>
<evidence type="ECO:0000313" key="7">
    <source>
        <dbReference type="Proteomes" id="UP000322184"/>
    </source>
</evidence>
<dbReference type="Gene3D" id="1.10.150.130">
    <property type="match status" value="1"/>
</dbReference>
<keyword evidence="3" id="KW-0238">DNA-binding</keyword>
<dbReference type="AlphaFoldDB" id="A0A5B0X683"/>
<evidence type="ECO:0000256" key="1">
    <source>
        <dbReference type="ARBA" id="ARBA00008857"/>
    </source>
</evidence>
<organism evidence="6 7">
    <name type="scientific">Photorhabdus heterorhabditis</name>
    <dbReference type="NCBI Taxonomy" id="880156"/>
    <lineage>
        <taxon>Bacteria</taxon>
        <taxon>Pseudomonadati</taxon>
        <taxon>Pseudomonadota</taxon>
        <taxon>Gammaproteobacteria</taxon>
        <taxon>Enterobacterales</taxon>
        <taxon>Morganellaceae</taxon>
        <taxon>Photorhabdus</taxon>
    </lineage>
</organism>
<dbReference type="PANTHER" id="PTHR30629">
    <property type="entry name" value="PROPHAGE INTEGRASE"/>
    <property type="match status" value="1"/>
</dbReference>
<evidence type="ECO:0000259" key="5">
    <source>
        <dbReference type="PROSITE" id="PS51898"/>
    </source>
</evidence>
<dbReference type="GO" id="GO:0015074">
    <property type="term" value="P:DNA integration"/>
    <property type="evidence" value="ECO:0007669"/>
    <property type="project" value="UniProtKB-KW"/>
</dbReference>
<dbReference type="InterPro" id="IPR011010">
    <property type="entry name" value="DNA_brk_join_enz"/>
</dbReference>
<dbReference type="GO" id="GO:0003677">
    <property type="term" value="F:DNA binding"/>
    <property type="evidence" value="ECO:0007669"/>
    <property type="project" value="UniProtKB-KW"/>
</dbReference>
<evidence type="ECO:0000313" key="6">
    <source>
        <dbReference type="EMBL" id="KAA1194870.1"/>
    </source>
</evidence>
<dbReference type="Gene3D" id="3.30.160.390">
    <property type="entry name" value="Integrase, DNA-binding domain"/>
    <property type="match status" value="1"/>
</dbReference>
<dbReference type="InterPro" id="IPR025166">
    <property type="entry name" value="Integrase_DNA_bind_dom"/>
</dbReference>
<dbReference type="Pfam" id="PF13356">
    <property type="entry name" value="Arm-DNA-bind_3"/>
    <property type="match status" value="1"/>
</dbReference>
<dbReference type="InterPro" id="IPR050808">
    <property type="entry name" value="Phage_Integrase"/>
</dbReference>
<reference evidence="6 7" key="1">
    <citation type="submission" date="2019-09" db="EMBL/GenBank/DDBJ databases">
        <title>Whole genome sequence of Photorhabdus heterorhabditis strain ETL (Enterobacteriales: Enterobacteriaceae) a bacterial symbiont of Heterorhabditis zealandica strain ETL (Rhabditida: Heterorhabditidae).</title>
        <authorList>
            <person name="Lulamba T.E."/>
            <person name="Serepa-Dlamini M.H."/>
        </authorList>
    </citation>
    <scope>NUCLEOTIDE SEQUENCE [LARGE SCALE GENOMIC DNA]</scope>
    <source>
        <strain evidence="6 7">ETL</strain>
    </source>
</reference>
<dbReference type="PROSITE" id="PS51898">
    <property type="entry name" value="TYR_RECOMBINASE"/>
    <property type="match status" value="1"/>
</dbReference>
<dbReference type="PANTHER" id="PTHR30629:SF2">
    <property type="entry name" value="PROPHAGE INTEGRASE INTS-RELATED"/>
    <property type="match status" value="1"/>
</dbReference>
<sequence length="405" mass="46211">MAGILFTDSKIKGIKPKDQAYYVWQTSATRGTGRLGIKVYPSGRKVFVYKYHKDGSRRFLTLGDYPSLTLAEATVKAQDALVNISVPEKAIFEHATVKQLFDDYIADQKKRGKRSYEKTENRLNQVLNSKHINKDAPAKDITPDQIKRVLAEFISRGAVAGSNKVRSNLHAVFNFGLFADNDPAKINEKVIYGLDRNPVGVVPRQEGADKALDRFLSWNELYNLFELIQVPDVACPMNPDYAQLLLMCIFSGGQRPWEIMTNTRDNWDKSNNTLTVPPHISKNGDYHVIPLSESATKVLDRQEKQYPESPFLFPGNTKEGHLLPAEYAKQLRKFCSRNDFASFTPRDIRRTFKTLAGAMGISSEMRDKLQNHKKPGVSTKHYDRYDYLKEKREIIELWESKLLSL</sequence>
<keyword evidence="4" id="KW-0233">DNA recombination</keyword>
<dbReference type="RefSeq" id="WP_149616222.1">
    <property type="nucleotide sequence ID" value="NZ_CAWPFF010000092.1"/>
</dbReference>
<dbReference type="InterPro" id="IPR013762">
    <property type="entry name" value="Integrase-like_cat_sf"/>
</dbReference>
<dbReference type="CDD" id="cd00801">
    <property type="entry name" value="INT_P4_C"/>
    <property type="match status" value="1"/>
</dbReference>
<accession>A0A5B0X683</accession>
<dbReference type="EMBL" id="VTUW01000005">
    <property type="protein sequence ID" value="KAA1194870.1"/>
    <property type="molecule type" value="Genomic_DNA"/>
</dbReference>
<comment type="similarity">
    <text evidence="1">Belongs to the 'phage' integrase family.</text>
</comment>
<name>A0A5B0X683_9GAMM</name>
<dbReference type="InterPro" id="IPR002104">
    <property type="entry name" value="Integrase_catalytic"/>
</dbReference>
<dbReference type="GO" id="GO:0006310">
    <property type="term" value="P:DNA recombination"/>
    <property type="evidence" value="ECO:0007669"/>
    <property type="project" value="UniProtKB-KW"/>
</dbReference>